<gene>
    <name evidence="2 3 4 5" type="primary">LOC136087548</name>
</gene>
<proteinExistence type="predicted"/>
<evidence type="ECO:0000313" key="5">
    <source>
        <dbReference type="RefSeq" id="XP_065666699.1"/>
    </source>
</evidence>
<dbReference type="RefSeq" id="XP_065666698.1">
    <property type="nucleotide sequence ID" value="XM_065810626.1"/>
</dbReference>
<accession>A0ABM4CXM5</accession>
<evidence type="ECO:0000313" key="2">
    <source>
        <dbReference type="RefSeq" id="XP_065666696.1"/>
    </source>
</evidence>
<dbReference type="RefSeq" id="XP_065666697.1">
    <property type="nucleotide sequence ID" value="XM_065810625.1"/>
</dbReference>
<dbReference type="RefSeq" id="XP_065666699.1">
    <property type="nucleotide sequence ID" value="XM_065810627.1"/>
</dbReference>
<protein>
    <submittedName>
        <fullName evidence="2 3">Uncharacterized protein LOC136087548</fullName>
    </submittedName>
</protein>
<evidence type="ECO:0000313" key="1">
    <source>
        <dbReference type="Proteomes" id="UP001652625"/>
    </source>
</evidence>
<dbReference type="RefSeq" id="XP_065666696.1">
    <property type="nucleotide sequence ID" value="XM_065810624.1"/>
</dbReference>
<dbReference type="GeneID" id="136087548"/>
<keyword evidence="1" id="KW-1185">Reference proteome</keyword>
<reference evidence="2 3" key="1">
    <citation type="submission" date="2025-05" db="UniProtKB">
        <authorList>
            <consortium name="RefSeq"/>
        </authorList>
    </citation>
    <scope>IDENTIFICATION</scope>
</reference>
<evidence type="ECO:0000313" key="3">
    <source>
        <dbReference type="RefSeq" id="XP_065666697.1"/>
    </source>
</evidence>
<evidence type="ECO:0000313" key="4">
    <source>
        <dbReference type="RefSeq" id="XP_065666698.1"/>
    </source>
</evidence>
<name>A0ABM4CXM5_HYDVU</name>
<sequence length="145" mass="16740">MRMVATSKKGIQPERLTPTENASKYHSFRVYLQIQQWLGVNMDETKWVWRRENDVLVPIKTYKDPAPIHIPNIIRCNCGTNTKTPCGKQCQCRRHGINCMTACGQCQGLECTNSPKNNVNIDDCENEYESSEDGDENNFKKMFDF</sequence>
<dbReference type="Proteomes" id="UP001652625">
    <property type="component" value="Chromosome 11"/>
</dbReference>
<organism evidence="1 2">
    <name type="scientific">Hydra vulgaris</name>
    <name type="common">Hydra</name>
    <name type="synonym">Hydra attenuata</name>
    <dbReference type="NCBI Taxonomy" id="6087"/>
    <lineage>
        <taxon>Eukaryota</taxon>
        <taxon>Metazoa</taxon>
        <taxon>Cnidaria</taxon>
        <taxon>Hydrozoa</taxon>
        <taxon>Hydroidolina</taxon>
        <taxon>Anthoathecata</taxon>
        <taxon>Aplanulata</taxon>
        <taxon>Hydridae</taxon>
        <taxon>Hydra</taxon>
    </lineage>
</organism>